<feature type="transmembrane region" description="Helical" evidence="7">
    <location>
        <begin position="33"/>
        <end position="55"/>
    </location>
</feature>
<evidence type="ECO:0000256" key="4">
    <source>
        <dbReference type="ARBA" id="ARBA00022692"/>
    </source>
</evidence>
<keyword evidence="3" id="KW-1003">Cell membrane</keyword>
<comment type="similarity">
    <text evidence="7">Belongs to the binding-protein-dependent transport system permease family.</text>
</comment>
<keyword evidence="11" id="KW-1185">Reference proteome</keyword>
<dbReference type="InterPro" id="IPR051393">
    <property type="entry name" value="ABC_transporter_permease"/>
</dbReference>
<dbReference type="GO" id="GO:0055085">
    <property type="term" value="P:transmembrane transport"/>
    <property type="evidence" value="ECO:0007669"/>
    <property type="project" value="InterPro"/>
</dbReference>
<dbReference type="PANTHER" id="PTHR30193:SF37">
    <property type="entry name" value="INNER MEMBRANE ABC TRANSPORTER PERMEASE PROTEIN YCJO"/>
    <property type="match status" value="1"/>
</dbReference>
<dbReference type="SUPFAM" id="SSF161098">
    <property type="entry name" value="MetI-like"/>
    <property type="match status" value="1"/>
</dbReference>
<dbReference type="InterPro" id="IPR035906">
    <property type="entry name" value="MetI-like_sf"/>
</dbReference>
<keyword evidence="5 7" id="KW-1133">Transmembrane helix</keyword>
<name>K8PIQ1_9BRAD</name>
<evidence type="ECO:0000256" key="1">
    <source>
        <dbReference type="ARBA" id="ARBA00004651"/>
    </source>
</evidence>
<dbReference type="Proteomes" id="UP000001095">
    <property type="component" value="Unassembled WGS sequence"/>
</dbReference>
<comment type="caution">
    <text evidence="10">The sequence shown here is derived from an EMBL/GenBank/DDBJ whole genome shotgun (WGS) entry which is preliminary data.</text>
</comment>
<evidence type="ECO:0000313" key="10">
    <source>
        <dbReference type="EMBL" id="EKS42532.1"/>
    </source>
</evidence>
<feature type="domain" description="ABC transmembrane type-1" evidence="9">
    <location>
        <begin position="93"/>
        <end position="303"/>
    </location>
</feature>
<dbReference type="PROSITE" id="PS50928">
    <property type="entry name" value="ABC_TM1"/>
    <property type="match status" value="1"/>
</dbReference>
<evidence type="ECO:0000256" key="8">
    <source>
        <dbReference type="SAM" id="MobiDB-lite"/>
    </source>
</evidence>
<feature type="transmembrane region" description="Helical" evidence="7">
    <location>
        <begin position="285"/>
        <end position="308"/>
    </location>
</feature>
<organism evidence="10 11">
    <name type="scientific">Afipia clevelandensis ATCC 49720</name>
    <dbReference type="NCBI Taxonomy" id="883079"/>
    <lineage>
        <taxon>Bacteria</taxon>
        <taxon>Pseudomonadati</taxon>
        <taxon>Pseudomonadota</taxon>
        <taxon>Alphaproteobacteria</taxon>
        <taxon>Hyphomicrobiales</taxon>
        <taxon>Nitrobacteraceae</taxon>
        <taxon>Afipia</taxon>
    </lineage>
</organism>
<accession>K8PIQ1</accession>
<feature type="region of interest" description="Disordered" evidence="8">
    <location>
        <begin position="1"/>
        <end position="26"/>
    </location>
</feature>
<comment type="subcellular location">
    <subcellularLocation>
        <location evidence="1 7">Cell membrane</location>
        <topology evidence="1 7">Multi-pass membrane protein</topology>
    </subcellularLocation>
</comment>
<evidence type="ECO:0000256" key="3">
    <source>
        <dbReference type="ARBA" id="ARBA00022475"/>
    </source>
</evidence>
<dbReference type="CDD" id="cd06261">
    <property type="entry name" value="TM_PBP2"/>
    <property type="match status" value="1"/>
</dbReference>
<feature type="transmembrane region" description="Helical" evidence="7">
    <location>
        <begin position="228"/>
        <end position="246"/>
    </location>
</feature>
<dbReference type="Gene3D" id="1.10.3720.10">
    <property type="entry name" value="MetI-like"/>
    <property type="match status" value="1"/>
</dbReference>
<dbReference type="GO" id="GO:0005886">
    <property type="term" value="C:plasma membrane"/>
    <property type="evidence" value="ECO:0007669"/>
    <property type="project" value="UniProtKB-SubCell"/>
</dbReference>
<sequence>MAVRRHPLLPMTDQAATGPISSRKPKSHAWCNAVNAWLLLLPAFVLLIAFTHYPILATIRNSFFITRRNGAEVFVGLDSYHAMASDPIFWKALVNNFWFALGTIPTSIALALLMAVWVNRNMRGRGFLRLAYFTPTVLPMIAVANIWLFFYTPDYGLLDQLRGVFGLAGWNWLGDPSTVMGCLIVMVIWKEAGFFMIFYLAALQQLSPDLEEAAAVEGASRWYTFRRITFPLLMPTTLFVTINAVINSFKLVDHLVIMTKGGPNNASTLLLYYIYEVAFTFQDSAYAATLTVVLLVLLSTLALIKFGYLDRRIHYQ</sequence>
<evidence type="ECO:0000259" key="9">
    <source>
        <dbReference type="PROSITE" id="PS50928"/>
    </source>
</evidence>
<evidence type="ECO:0000256" key="7">
    <source>
        <dbReference type="RuleBase" id="RU363032"/>
    </source>
</evidence>
<evidence type="ECO:0000256" key="5">
    <source>
        <dbReference type="ARBA" id="ARBA00022989"/>
    </source>
</evidence>
<proteinExistence type="inferred from homology"/>
<gene>
    <name evidence="10" type="ORF">HMPREF9696_00075</name>
</gene>
<feature type="transmembrane region" description="Helical" evidence="7">
    <location>
        <begin position="130"/>
        <end position="150"/>
    </location>
</feature>
<dbReference type="InterPro" id="IPR000515">
    <property type="entry name" value="MetI-like"/>
</dbReference>
<reference evidence="10 11" key="1">
    <citation type="submission" date="2012-04" db="EMBL/GenBank/DDBJ databases">
        <title>The Genome Sequence of Afipia clevelandensis ATCC 49720.</title>
        <authorList>
            <consortium name="The Broad Institute Genome Sequencing Platform"/>
            <person name="Earl A."/>
            <person name="Ward D."/>
            <person name="Feldgarden M."/>
            <person name="Gevers D."/>
            <person name="Huys G."/>
            <person name="Walker B."/>
            <person name="Young S.K."/>
            <person name="Zeng Q."/>
            <person name="Gargeya S."/>
            <person name="Fitzgerald M."/>
            <person name="Haas B."/>
            <person name="Abouelleil A."/>
            <person name="Alvarado L."/>
            <person name="Arachchi H.M."/>
            <person name="Berlin A."/>
            <person name="Chapman S.B."/>
            <person name="Goldberg J."/>
            <person name="Griggs A."/>
            <person name="Gujja S."/>
            <person name="Hansen M."/>
            <person name="Howarth C."/>
            <person name="Imamovic A."/>
            <person name="Larimer J."/>
            <person name="McCowen C."/>
            <person name="Montmayeur A."/>
            <person name="Murphy C."/>
            <person name="Neiman D."/>
            <person name="Pearson M."/>
            <person name="Priest M."/>
            <person name="Roberts A."/>
            <person name="Saif S."/>
            <person name="Shea T."/>
            <person name="Sisk P."/>
            <person name="Sykes S."/>
            <person name="Wortman J."/>
            <person name="Nusbaum C."/>
            <person name="Birren B."/>
        </authorList>
    </citation>
    <scope>NUCLEOTIDE SEQUENCE [LARGE SCALE GENOMIC DNA]</scope>
    <source>
        <strain evidence="10 11">ATCC 49720</strain>
    </source>
</reference>
<dbReference type="AlphaFoldDB" id="K8PIQ1"/>
<dbReference type="HOGENOM" id="CLU_016047_0_2_5"/>
<keyword evidence="2 7" id="KW-0813">Transport</keyword>
<protein>
    <recommendedName>
        <fullName evidence="9">ABC transmembrane type-1 domain-containing protein</fullName>
    </recommendedName>
</protein>
<dbReference type="Pfam" id="PF00528">
    <property type="entry name" value="BPD_transp_1"/>
    <property type="match status" value="1"/>
</dbReference>
<dbReference type="PANTHER" id="PTHR30193">
    <property type="entry name" value="ABC TRANSPORTER PERMEASE PROTEIN"/>
    <property type="match status" value="1"/>
</dbReference>
<keyword evidence="4 7" id="KW-0812">Transmembrane</keyword>
<evidence type="ECO:0000256" key="6">
    <source>
        <dbReference type="ARBA" id="ARBA00023136"/>
    </source>
</evidence>
<feature type="transmembrane region" description="Helical" evidence="7">
    <location>
        <begin position="170"/>
        <end position="189"/>
    </location>
</feature>
<evidence type="ECO:0000313" key="11">
    <source>
        <dbReference type="Proteomes" id="UP000001095"/>
    </source>
</evidence>
<evidence type="ECO:0000256" key="2">
    <source>
        <dbReference type="ARBA" id="ARBA00022448"/>
    </source>
</evidence>
<dbReference type="EMBL" id="AGWY01000001">
    <property type="protein sequence ID" value="EKS42532.1"/>
    <property type="molecule type" value="Genomic_DNA"/>
</dbReference>
<dbReference type="PATRIC" id="fig|883079.3.peg.77"/>
<feature type="transmembrane region" description="Helical" evidence="7">
    <location>
        <begin position="97"/>
        <end position="118"/>
    </location>
</feature>
<keyword evidence="6 7" id="KW-0472">Membrane</keyword>